<organism evidence="1 2">
    <name type="scientific">Actinacidiphila bryophytorum</name>
    <dbReference type="NCBI Taxonomy" id="1436133"/>
    <lineage>
        <taxon>Bacteria</taxon>
        <taxon>Bacillati</taxon>
        <taxon>Actinomycetota</taxon>
        <taxon>Actinomycetes</taxon>
        <taxon>Kitasatosporales</taxon>
        <taxon>Streptomycetaceae</taxon>
        <taxon>Actinacidiphila</taxon>
    </lineage>
</organism>
<protein>
    <submittedName>
        <fullName evidence="1">Uncharacterized protein</fullName>
    </submittedName>
</protein>
<evidence type="ECO:0000313" key="1">
    <source>
        <dbReference type="EMBL" id="CAG7620436.1"/>
    </source>
</evidence>
<dbReference type="EMBL" id="CAJVAX010000006">
    <property type="protein sequence ID" value="CAG7620436.1"/>
    <property type="molecule type" value="Genomic_DNA"/>
</dbReference>
<evidence type="ECO:0000313" key="2">
    <source>
        <dbReference type="Proteomes" id="UP001153328"/>
    </source>
</evidence>
<dbReference type="Proteomes" id="UP001153328">
    <property type="component" value="Unassembled WGS sequence"/>
</dbReference>
<dbReference type="RefSeq" id="WP_205047147.1">
    <property type="nucleotide sequence ID" value="NZ_CAJVAX010000006.1"/>
</dbReference>
<proteinExistence type="predicted"/>
<sequence length="176" mass="18717">MSWVDESGQHEGYVAAVLADGGEPAPPPGGRPMPWWAYNGADGPRAVAVRGACACGWRGSATHPLDFGDDDATEGYEADTGPYADWDRHTAAAEGLVPPDVEHLLDALRRRIAEVAEARPVTALHIAARVEAEAPRYSADAALAARRGLVSWETIGKAFDTTAEAAETRFTLRPPD</sequence>
<accession>A0A9W4E8J8</accession>
<name>A0A9W4E8J8_9ACTN</name>
<keyword evidence="2" id="KW-1185">Reference proteome</keyword>
<reference evidence="1" key="1">
    <citation type="submission" date="2021-06" db="EMBL/GenBank/DDBJ databases">
        <authorList>
            <person name="Arsene-Ploetze F."/>
        </authorList>
    </citation>
    <scope>NUCLEOTIDE SEQUENCE</scope>
    <source>
        <strain evidence="1">SBRY1</strain>
    </source>
</reference>
<comment type="caution">
    <text evidence="1">The sequence shown here is derived from an EMBL/GenBank/DDBJ whole genome shotgun (WGS) entry which is preliminary data.</text>
</comment>
<gene>
    <name evidence="1" type="ORF">SBRY_140001</name>
</gene>
<dbReference type="AlphaFoldDB" id="A0A9W4E8J8"/>